<comment type="catalytic activity">
    <reaction evidence="5">
        <text>[protein]-peptidylproline (omega=180) = [protein]-peptidylproline (omega=0)</text>
        <dbReference type="Rhea" id="RHEA:16237"/>
        <dbReference type="Rhea" id="RHEA-COMP:10747"/>
        <dbReference type="Rhea" id="RHEA-COMP:10748"/>
        <dbReference type="ChEBI" id="CHEBI:83833"/>
        <dbReference type="ChEBI" id="CHEBI:83834"/>
        <dbReference type="EC" id="5.2.1.8"/>
    </reaction>
</comment>
<reference evidence="7 8" key="1">
    <citation type="submission" date="2024-02" db="EMBL/GenBank/DDBJ databases">
        <title>Bacteria isolated from the canopy kelp, Nereocystis luetkeana.</title>
        <authorList>
            <person name="Pfister C.A."/>
            <person name="Younker I.T."/>
            <person name="Light S.H."/>
        </authorList>
    </citation>
    <scope>NUCLEOTIDE SEQUENCE [LARGE SCALE GENOMIC DNA]</scope>
    <source>
        <strain evidence="7 8">TI.1.05</strain>
    </source>
</reference>
<sequence>MKAILFFVLLLSSHLALAANPNIIIDTNKGKMTLELYPDKAPITVANFKRYIKQDQFQGTIFHRVINNFMIQGGGFLSSGQRASTFPPIQNESVNGLSNARGTISMARTNDPHSATRQFFINQKDNDFLNARGTQWGYTVFGKVTSGMEVIDAIANVPKKADKPLQDIIINSITLVE</sequence>
<dbReference type="InterPro" id="IPR029000">
    <property type="entry name" value="Cyclophilin-like_dom_sf"/>
</dbReference>
<dbReference type="RefSeq" id="WP_341597493.1">
    <property type="nucleotide sequence ID" value="NZ_JBAKAZ010000023.1"/>
</dbReference>
<dbReference type="PRINTS" id="PR00153">
    <property type="entry name" value="CSAPPISMRASE"/>
</dbReference>
<gene>
    <name evidence="7" type="ORF">V6256_07665</name>
</gene>
<evidence type="ECO:0000256" key="2">
    <source>
        <dbReference type="ARBA" id="ARBA00007365"/>
    </source>
</evidence>
<evidence type="ECO:0000313" key="8">
    <source>
        <dbReference type="Proteomes" id="UP001369082"/>
    </source>
</evidence>
<keyword evidence="3 5" id="KW-0697">Rotamase</keyword>
<dbReference type="Proteomes" id="UP001369082">
    <property type="component" value="Unassembled WGS sequence"/>
</dbReference>
<dbReference type="PIRSF" id="PIRSF001467">
    <property type="entry name" value="Peptidylpro_ismrse"/>
    <property type="match status" value="1"/>
</dbReference>
<evidence type="ECO:0000256" key="3">
    <source>
        <dbReference type="ARBA" id="ARBA00023110"/>
    </source>
</evidence>
<name>A0ABU9GQC2_9GAMM</name>
<dbReference type="EC" id="5.2.1.8" evidence="5"/>
<dbReference type="EMBL" id="JBAKAZ010000023">
    <property type="protein sequence ID" value="MEL0629482.1"/>
    <property type="molecule type" value="Genomic_DNA"/>
</dbReference>
<dbReference type="SUPFAM" id="SSF50891">
    <property type="entry name" value="Cyclophilin-like"/>
    <property type="match status" value="1"/>
</dbReference>
<evidence type="ECO:0000256" key="4">
    <source>
        <dbReference type="ARBA" id="ARBA00023235"/>
    </source>
</evidence>
<dbReference type="GO" id="GO:0003755">
    <property type="term" value="F:peptidyl-prolyl cis-trans isomerase activity"/>
    <property type="evidence" value="ECO:0007669"/>
    <property type="project" value="UniProtKB-EC"/>
</dbReference>
<keyword evidence="5" id="KW-0732">Signal</keyword>
<comment type="function">
    <text evidence="1 5">PPIases accelerate the folding of proteins. It catalyzes the cis-trans isomerization of proline imidic peptide bonds in oligopeptides.</text>
</comment>
<keyword evidence="4 5" id="KW-0413">Isomerase</keyword>
<accession>A0ABU9GQC2</accession>
<evidence type="ECO:0000256" key="5">
    <source>
        <dbReference type="RuleBase" id="RU363019"/>
    </source>
</evidence>
<feature type="chain" id="PRO_5044967172" description="Peptidyl-prolyl cis-trans isomerase" evidence="5">
    <location>
        <begin position="19"/>
        <end position="177"/>
    </location>
</feature>
<dbReference type="PROSITE" id="PS50072">
    <property type="entry name" value="CSA_PPIASE_2"/>
    <property type="match status" value="1"/>
</dbReference>
<comment type="caution">
    <text evidence="7">The sequence shown here is derived from an EMBL/GenBank/DDBJ whole genome shotgun (WGS) entry which is preliminary data.</text>
</comment>
<organism evidence="7 8">
    <name type="scientific">Psychromonas aquatilis</name>
    <dbReference type="NCBI Taxonomy" id="2005072"/>
    <lineage>
        <taxon>Bacteria</taxon>
        <taxon>Pseudomonadati</taxon>
        <taxon>Pseudomonadota</taxon>
        <taxon>Gammaproteobacteria</taxon>
        <taxon>Alteromonadales</taxon>
        <taxon>Psychromonadaceae</taxon>
        <taxon>Psychromonas</taxon>
    </lineage>
</organism>
<protein>
    <recommendedName>
        <fullName evidence="5">Peptidyl-prolyl cis-trans isomerase</fullName>
        <shortName evidence="5">PPIase</shortName>
        <ecNumber evidence="5">5.2.1.8</ecNumber>
    </recommendedName>
</protein>
<dbReference type="Pfam" id="PF00160">
    <property type="entry name" value="Pro_isomerase"/>
    <property type="match status" value="1"/>
</dbReference>
<keyword evidence="8" id="KW-1185">Reference proteome</keyword>
<comment type="similarity">
    <text evidence="2 5">Belongs to the cyclophilin-type PPIase family.</text>
</comment>
<feature type="domain" description="PPIase cyclophilin-type" evidence="6">
    <location>
        <begin position="30"/>
        <end position="175"/>
    </location>
</feature>
<dbReference type="InterPro" id="IPR044665">
    <property type="entry name" value="E_coli_cyclophilin_A-like"/>
</dbReference>
<evidence type="ECO:0000256" key="1">
    <source>
        <dbReference type="ARBA" id="ARBA00002388"/>
    </source>
</evidence>
<dbReference type="PANTHER" id="PTHR43246">
    <property type="entry name" value="PEPTIDYL-PROLYL CIS-TRANS ISOMERASE CYP38, CHLOROPLASTIC"/>
    <property type="match status" value="1"/>
</dbReference>
<proteinExistence type="inferred from homology"/>
<dbReference type="InterPro" id="IPR020892">
    <property type="entry name" value="Cyclophilin-type_PPIase_CS"/>
</dbReference>
<dbReference type="InterPro" id="IPR024936">
    <property type="entry name" value="Cyclophilin-type_PPIase"/>
</dbReference>
<evidence type="ECO:0000259" key="6">
    <source>
        <dbReference type="PROSITE" id="PS50072"/>
    </source>
</evidence>
<dbReference type="Gene3D" id="2.40.100.10">
    <property type="entry name" value="Cyclophilin-like"/>
    <property type="match status" value="1"/>
</dbReference>
<dbReference type="PROSITE" id="PS00170">
    <property type="entry name" value="CSA_PPIASE_1"/>
    <property type="match status" value="1"/>
</dbReference>
<evidence type="ECO:0000313" key="7">
    <source>
        <dbReference type="EMBL" id="MEL0629482.1"/>
    </source>
</evidence>
<feature type="signal peptide" evidence="5">
    <location>
        <begin position="1"/>
        <end position="18"/>
    </location>
</feature>
<dbReference type="InterPro" id="IPR002130">
    <property type="entry name" value="Cyclophilin-type_PPIase_dom"/>
</dbReference>